<feature type="compositionally biased region" description="Polar residues" evidence="1">
    <location>
        <begin position="111"/>
        <end position="132"/>
    </location>
</feature>
<gene>
    <name evidence="2" type="ORF">P43SY_002026</name>
</gene>
<proteinExistence type="predicted"/>
<dbReference type="AlphaFoldDB" id="A0AAD5Q8E9"/>
<evidence type="ECO:0000313" key="2">
    <source>
        <dbReference type="EMBL" id="KAJ0404183.1"/>
    </source>
</evidence>
<protein>
    <submittedName>
        <fullName evidence="2">Uncharacterized protein</fullName>
    </submittedName>
</protein>
<reference evidence="2" key="1">
    <citation type="submission" date="2021-12" db="EMBL/GenBank/DDBJ databases">
        <title>Prjna785345.</title>
        <authorList>
            <person name="Rujirawat T."/>
            <person name="Krajaejun T."/>
        </authorList>
    </citation>
    <scope>NUCLEOTIDE SEQUENCE</scope>
    <source>
        <strain evidence="2">Pi057C3</strain>
    </source>
</reference>
<organism evidence="2 3">
    <name type="scientific">Pythium insidiosum</name>
    <name type="common">Pythiosis disease agent</name>
    <dbReference type="NCBI Taxonomy" id="114742"/>
    <lineage>
        <taxon>Eukaryota</taxon>
        <taxon>Sar</taxon>
        <taxon>Stramenopiles</taxon>
        <taxon>Oomycota</taxon>
        <taxon>Peronosporomycetes</taxon>
        <taxon>Pythiales</taxon>
        <taxon>Pythiaceae</taxon>
        <taxon>Pythium</taxon>
    </lineage>
</organism>
<dbReference type="Proteomes" id="UP001209570">
    <property type="component" value="Unassembled WGS sequence"/>
</dbReference>
<evidence type="ECO:0000313" key="3">
    <source>
        <dbReference type="Proteomes" id="UP001209570"/>
    </source>
</evidence>
<feature type="region of interest" description="Disordered" evidence="1">
    <location>
        <begin position="99"/>
        <end position="132"/>
    </location>
</feature>
<evidence type="ECO:0000256" key="1">
    <source>
        <dbReference type="SAM" id="MobiDB-lite"/>
    </source>
</evidence>
<accession>A0AAD5Q8E9</accession>
<keyword evidence="3" id="KW-1185">Reference proteome</keyword>
<name>A0AAD5Q8E9_PYTIN</name>
<sequence>MEDLVKKKVELLALQKAKSDRIYELLNGPGGFNEHSRKTLKNLEAAITASKRPGYFSYYEPPEHVKVIIRSGEVERLHEQVLQLQKQIDQLTEKIDGSVTASGQPLGGSSTGTALSPSRSTSQLTTLPSATSAPNVHSLKQWFAAYGSPKQTSSDLYTSFTPDKKVYGGTTHYSAFRSVASTMKKGRMTR</sequence>
<comment type="caution">
    <text evidence="2">The sequence shown here is derived from an EMBL/GenBank/DDBJ whole genome shotgun (WGS) entry which is preliminary data.</text>
</comment>
<dbReference type="EMBL" id="JAKCXM010000067">
    <property type="protein sequence ID" value="KAJ0404183.1"/>
    <property type="molecule type" value="Genomic_DNA"/>
</dbReference>